<dbReference type="PROSITE" id="PS50089">
    <property type="entry name" value="ZF_RING_2"/>
    <property type="match status" value="1"/>
</dbReference>
<accession>A0A7J6EVR6</accession>
<keyword evidence="1" id="KW-0863">Zinc-finger</keyword>
<dbReference type="SMART" id="SM00184">
    <property type="entry name" value="RING"/>
    <property type="match status" value="1"/>
</dbReference>
<feature type="region of interest" description="Disordered" evidence="2">
    <location>
        <begin position="23"/>
        <end position="51"/>
    </location>
</feature>
<proteinExistence type="predicted"/>
<sequence>MNNSSSNSGHNIISMFGPNHHHDEFYDQESQEPPQSTNTHHHQEPSSSSCTASTAIIDPFSRGIFYAAFRHFWSRQRQEIRNNPFEFLRSYLQRYAFVYAFKLYSITIEFEKYTPTEDQILSLVIGKLTSFIQQSMRKPSFELVVDNLTSKAVEEKTSNICSVCLENFKIGEDMTRLICGHVYHKSCVLEWSQRSGQCPLCRKELLQPVINIAVEVYVRCDCDNDGNGDGCFDYHSFMKIEDISPEKITILARFDADKKLTVTLYFPKWKPKRHGNVVREVDSAQGRGPITLDQEALKSQAHKWTQLGETIHKPEQRTEEASSEGMASVSRLEEGGLARGQRRRVRPSWLKGFVRFLCKEISSRKVDWEFGTDSKSAFVSIGAFIVLTHHEERRDCWAFASDGTQFQTTFGGPTSEVFSHVGTTHAEDGRTIGSHELTQSGKVGWSIKCRPRE</sequence>
<comment type="caution">
    <text evidence="4">The sequence shown here is derived from an EMBL/GenBank/DDBJ whole genome shotgun (WGS) entry which is preliminary data.</text>
</comment>
<gene>
    <name evidence="4" type="ORF">G4B88_016028</name>
</gene>
<dbReference type="Proteomes" id="UP000583929">
    <property type="component" value="Unassembled WGS sequence"/>
</dbReference>
<dbReference type="Pfam" id="PF13639">
    <property type="entry name" value="zf-RING_2"/>
    <property type="match status" value="1"/>
</dbReference>
<dbReference type="GO" id="GO:0008270">
    <property type="term" value="F:zinc ion binding"/>
    <property type="evidence" value="ECO:0007669"/>
    <property type="project" value="UniProtKB-KW"/>
</dbReference>
<dbReference type="AlphaFoldDB" id="A0A7J6EVR6"/>
<organism evidence="4 5">
    <name type="scientific">Cannabis sativa</name>
    <name type="common">Hemp</name>
    <name type="synonym">Marijuana</name>
    <dbReference type="NCBI Taxonomy" id="3483"/>
    <lineage>
        <taxon>Eukaryota</taxon>
        <taxon>Viridiplantae</taxon>
        <taxon>Streptophyta</taxon>
        <taxon>Embryophyta</taxon>
        <taxon>Tracheophyta</taxon>
        <taxon>Spermatophyta</taxon>
        <taxon>Magnoliopsida</taxon>
        <taxon>eudicotyledons</taxon>
        <taxon>Gunneridae</taxon>
        <taxon>Pentapetalae</taxon>
        <taxon>rosids</taxon>
        <taxon>fabids</taxon>
        <taxon>Rosales</taxon>
        <taxon>Cannabaceae</taxon>
        <taxon>Cannabis</taxon>
    </lineage>
</organism>
<dbReference type="CDD" id="cd16454">
    <property type="entry name" value="RING-H2_PA-TM-RING"/>
    <property type="match status" value="1"/>
</dbReference>
<keyword evidence="5" id="KW-1185">Reference proteome</keyword>
<dbReference type="Gene3D" id="3.30.40.10">
    <property type="entry name" value="Zinc/RING finger domain, C3HC4 (zinc finger)"/>
    <property type="match status" value="1"/>
</dbReference>
<reference evidence="4 5" key="1">
    <citation type="journal article" date="2020" name="bioRxiv">
        <title>Sequence and annotation of 42 cannabis genomes reveals extensive copy number variation in cannabinoid synthesis and pathogen resistance genes.</title>
        <authorList>
            <person name="Mckernan K.J."/>
            <person name="Helbert Y."/>
            <person name="Kane L.T."/>
            <person name="Ebling H."/>
            <person name="Zhang L."/>
            <person name="Liu B."/>
            <person name="Eaton Z."/>
            <person name="Mclaughlin S."/>
            <person name="Kingan S."/>
            <person name="Baybayan P."/>
            <person name="Concepcion G."/>
            <person name="Jordan M."/>
            <person name="Riva A."/>
            <person name="Barbazuk W."/>
            <person name="Harkins T."/>
        </authorList>
    </citation>
    <scope>NUCLEOTIDE SEQUENCE [LARGE SCALE GENOMIC DNA]</scope>
    <source>
        <strain evidence="5">cv. Jamaican Lion 4</strain>
        <tissue evidence="4">Leaf</tissue>
    </source>
</reference>
<feature type="domain" description="RING-type" evidence="3">
    <location>
        <begin position="161"/>
        <end position="202"/>
    </location>
</feature>
<evidence type="ECO:0000313" key="5">
    <source>
        <dbReference type="Proteomes" id="UP000583929"/>
    </source>
</evidence>
<evidence type="ECO:0000313" key="4">
    <source>
        <dbReference type="EMBL" id="KAF4362445.1"/>
    </source>
</evidence>
<dbReference type="InterPro" id="IPR051826">
    <property type="entry name" value="E3_ubiquitin-ligase_domain"/>
</dbReference>
<evidence type="ECO:0000256" key="2">
    <source>
        <dbReference type="SAM" id="MobiDB-lite"/>
    </source>
</evidence>
<dbReference type="GO" id="GO:0006511">
    <property type="term" value="P:ubiquitin-dependent protein catabolic process"/>
    <property type="evidence" value="ECO:0007669"/>
    <property type="project" value="TreeGrafter"/>
</dbReference>
<dbReference type="InterPro" id="IPR013083">
    <property type="entry name" value="Znf_RING/FYVE/PHD"/>
</dbReference>
<protein>
    <recommendedName>
        <fullName evidence="3">RING-type domain-containing protein</fullName>
    </recommendedName>
</protein>
<dbReference type="PANTHER" id="PTHR22765">
    <property type="entry name" value="RING FINGER AND PROTEASE ASSOCIATED DOMAIN-CONTAINING"/>
    <property type="match status" value="1"/>
</dbReference>
<dbReference type="EMBL" id="JAATIQ010000312">
    <property type="protein sequence ID" value="KAF4362445.1"/>
    <property type="molecule type" value="Genomic_DNA"/>
</dbReference>
<dbReference type="SUPFAM" id="SSF57850">
    <property type="entry name" value="RING/U-box"/>
    <property type="match status" value="1"/>
</dbReference>
<dbReference type="GO" id="GO:0061630">
    <property type="term" value="F:ubiquitin protein ligase activity"/>
    <property type="evidence" value="ECO:0007669"/>
    <property type="project" value="TreeGrafter"/>
</dbReference>
<evidence type="ECO:0000256" key="1">
    <source>
        <dbReference type="PROSITE-ProRule" id="PRU00175"/>
    </source>
</evidence>
<keyword evidence="1" id="KW-0479">Metal-binding</keyword>
<keyword evidence="1" id="KW-0862">Zinc</keyword>
<name>A0A7J6EVR6_CANSA</name>
<dbReference type="InterPro" id="IPR001841">
    <property type="entry name" value="Znf_RING"/>
</dbReference>
<evidence type="ECO:0000259" key="3">
    <source>
        <dbReference type="PROSITE" id="PS50089"/>
    </source>
</evidence>